<reference evidence="3" key="1">
    <citation type="submission" date="2016-10" db="EMBL/GenBank/DDBJ databases">
        <authorList>
            <person name="Varghese N."/>
            <person name="Submissions S."/>
        </authorList>
    </citation>
    <scope>NUCLEOTIDE SEQUENCE [LARGE SCALE GENOMIC DNA]</scope>
    <source>
        <strain evidence="3">LMG 26383,CCUG 61248,R- 45681</strain>
    </source>
</reference>
<dbReference type="STRING" id="1036779.SAMN04515666_102558"/>
<keyword evidence="3" id="KW-1185">Reference proteome</keyword>
<evidence type="ECO:0000313" key="2">
    <source>
        <dbReference type="EMBL" id="SEK99550.1"/>
    </source>
</evidence>
<feature type="signal peptide" evidence="1">
    <location>
        <begin position="1"/>
        <end position="29"/>
    </location>
</feature>
<dbReference type="EMBL" id="FOAN01000002">
    <property type="protein sequence ID" value="SEK99550.1"/>
    <property type="molecule type" value="Genomic_DNA"/>
</dbReference>
<dbReference type="RefSeq" id="WP_091831688.1">
    <property type="nucleotide sequence ID" value="NZ_FOAN01000002.1"/>
</dbReference>
<protein>
    <submittedName>
        <fullName evidence="2">Uncharacterized protein</fullName>
    </submittedName>
</protein>
<gene>
    <name evidence="2" type="ORF">SAMN04515666_102558</name>
</gene>
<organism evidence="2 3">
    <name type="scientific">Bosea lupini</name>
    <dbReference type="NCBI Taxonomy" id="1036779"/>
    <lineage>
        <taxon>Bacteria</taxon>
        <taxon>Pseudomonadati</taxon>
        <taxon>Pseudomonadota</taxon>
        <taxon>Alphaproteobacteria</taxon>
        <taxon>Hyphomicrobiales</taxon>
        <taxon>Boseaceae</taxon>
        <taxon>Bosea</taxon>
    </lineage>
</organism>
<dbReference type="OrthoDB" id="8158831at2"/>
<name>A0A1H7LKS4_9HYPH</name>
<dbReference type="AlphaFoldDB" id="A0A1H7LKS4"/>
<dbReference type="InterPro" id="IPR006311">
    <property type="entry name" value="TAT_signal"/>
</dbReference>
<accession>A0A1H7LKS4</accession>
<evidence type="ECO:0000256" key="1">
    <source>
        <dbReference type="SAM" id="SignalP"/>
    </source>
</evidence>
<evidence type="ECO:0000313" key="3">
    <source>
        <dbReference type="Proteomes" id="UP000199664"/>
    </source>
</evidence>
<feature type="chain" id="PRO_5011485727" evidence="1">
    <location>
        <begin position="30"/>
        <end position="150"/>
    </location>
</feature>
<dbReference type="Proteomes" id="UP000199664">
    <property type="component" value="Unassembled WGS sequence"/>
</dbReference>
<keyword evidence="1" id="KW-0732">Signal</keyword>
<proteinExistence type="predicted"/>
<sequence>MTILSQVRRRALLSTAFAGLLAAAVPASAQQSGQRVTVTGEISDSWCTISGLMFAKGTAHHQCAVWCALGGIPVAIRDANGNLYLILKIGDDEDSAGNPRVAKLATHEVTVDGELLERDGVKYLLVDRIADDKGVITMTHEEHGIQPFGN</sequence>
<dbReference type="PROSITE" id="PS51318">
    <property type="entry name" value="TAT"/>
    <property type="match status" value="1"/>
</dbReference>